<reference evidence="1" key="1">
    <citation type="submission" date="2022-12" db="EMBL/GenBank/DDBJ databases">
        <title>Paracoccus sp. EF6 isolated from a lake water.</title>
        <authorList>
            <person name="Liu H."/>
        </authorList>
    </citation>
    <scope>NUCLEOTIDE SEQUENCE</scope>
    <source>
        <strain evidence="1">EF6</strain>
    </source>
</reference>
<accession>A0ABT4JCI4</accession>
<comment type="caution">
    <text evidence="1">The sequence shown here is derived from an EMBL/GenBank/DDBJ whole genome shotgun (WGS) entry which is preliminary data.</text>
</comment>
<dbReference type="Proteomes" id="UP001149822">
    <property type="component" value="Unassembled WGS sequence"/>
</dbReference>
<name>A0ABT4JCI4_9RHOB</name>
<dbReference type="EMBL" id="JAPTYD010000103">
    <property type="protein sequence ID" value="MCZ0964445.1"/>
    <property type="molecule type" value="Genomic_DNA"/>
</dbReference>
<dbReference type="RefSeq" id="WP_268944536.1">
    <property type="nucleotide sequence ID" value="NZ_JAPTYD010000103.1"/>
</dbReference>
<sequence length="275" mass="31530">MGALDLFRKIKACAICMQKNEGRLLQAWTLHHSNIFDAENVYILDNQSDDHNTKSVLEWAESCGVNVLRGFDNFEFKGIEVSNLIQKINGQYDWFLPLDADEFVGVYKSGLFSMDRQDILHELRFSDPSKIIRMSNYVWSIPNSLMGYYTEARKTVIPRDLNIRLDIGFHLYSWDPACPGDTVASELFQKSSLCFAHIHNKPYDELIRSAKLKLEKRVASFDRETLVNYKGAGNHLIKYFLMTRDEYESSFPQGKIPLGKAFFDAGLSLPFSLAS</sequence>
<dbReference type="Pfam" id="PF13704">
    <property type="entry name" value="Glyco_tranf_2_4"/>
    <property type="match status" value="1"/>
</dbReference>
<protein>
    <submittedName>
        <fullName evidence="1">Glycosyltransferase family 2 protein</fullName>
    </submittedName>
</protein>
<evidence type="ECO:0000313" key="2">
    <source>
        <dbReference type="Proteomes" id="UP001149822"/>
    </source>
</evidence>
<evidence type="ECO:0000313" key="1">
    <source>
        <dbReference type="EMBL" id="MCZ0964445.1"/>
    </source>
</evidence>
<keyword evidence="2" id="KW-1185">Reference proteome</keyword>
<gene>
    <name evidence="1" type="ORF">OU682_23090</name>
</gene>
<organism evidence="1 2">
    <name type="scientific">Paracoccus benzoatiresistens</name>
    <dbReference type="NCBI Taxonomy" id="2997341"/>
    <lineage>
        <taxon>Bacteria</taxon>
        <taxon>Pseudomonadati</taxon>
        <taxon>Pseudomonadota</taxon>
        <taxon>Alphaproteobacteria</taxon>
        <taxon>Rhodobacterales</taxon>
        <taxon>Paracoccaceae</taxon>
        <taxon>Paracoccus</taxon>
    </lineage>
</organism>
<proteinExistence type="predicted"/>